<gene>
    <name evidence="2" type="ORF">SSP24_72230</name>
</gene>
<evidence type="ECO:0000313" key="3">
    <source>
        <dbReference type="Proteomes" id="UP000317881"/>
    </source>
</evidence>
<dbReference type="AlphaFoldDB" id="A0A4Y3VTK1"/>
<dbReference type="GO" id="GO:0003677">
    <property type="term" value="F:DNA binding"/>
    <property type="evidence" value="ECO:0007669"/>
    <property type="project" value="InterPro"/>
</dbReference>
<keyword evidence="3" id="KW-1185">Reference proteome</keyword>
<dbReference type="GO" id="GO:0004803">
    <property type="term" value="F:transposase activity"/>
    <property type="evidence" value="ECO:0007669"/>
    <property type="project" value="InterPro"/>
</dbReference>
<organism evidence="2 3">
    <name type="scientific">Streptomyces spinoverrucosus</name>
    <dbReference type="NCBI Taxonomy" id="284043"/>
    <lineage>
        <taxon>Bacteria</taxon>
        <taxon>Bacillati</taxon>
        <taxon>Actinomycetota</taxon>
        <taxon>Actinomycetes</taxon>
        <taxon>Kitasatosporales</taxon>
        <taxon>Streptomycetaceae</taxon>
        <taxon>Streptomyces</taxon>
    </lineage>
</organism>
<proteinExistence type="predicted"/>
<dbReference type="Pfam" id="PF01548">
    <property type="entry name" value="DEDD_Tnp_IS110"/>
    <property type="match status" value="1"/>
</dbReference>
<dbReference type="GO" id="GO:0006313">
    <property type="term" value="P:DNA transposition"/>
    <property type="evidence" value="ECO:0007669"/>
    <property type="project" value="InterPro"/>
</dbReference>
<evidence type="ECO:0000259" key="1">
    <source>
        <dbReference type="Pfam" id="PF01548"/>
    </source>
</evidence>
<dbReference type="InterPro" id="IPR002525">
    <property type="entry name" value="Transp_IS110-like_N"/>
</dbReference>
<evidence type="ECO:0000313" key="2">
    <source>
        <dbReference type="EMBL" id="GEC09568.1"/>
    </source>
</evidence>
<dbReference type="Proteomes" id="UP000317881">
    <property type="component" value="Unassembled WGS sequence"/>
</dbReference>
<name>A0A4Y3VTK1_9ACTN</name>
<feature type="domain" description="Transposase IS110-like N-terminal" evidence="1">
    <location>
        <begin position="10"/>
        <end position="64"/>
    </location>
</feature>
<reference evidence="2 3" key="1">
    <citation type="submission" date="2019-06" db="EMBL/GenBank/DDBJ databases">
        <title>Whole genome shotgun sequence of Streptomyces spinoverrucosus NBRC 14228.</title>
        <authorList>
            <person name="Hosoyama A."/>
            <person name="Uohara A."/>
            <person name="Ohji S."/>
            <person name="Ichikawa N."/>
        </authorList>
    </citation>
    <scope>NUCLEOTIDE SEQUENCE [LARGE SCALE GENOMIC DNA]</scope>
    <source>
        <strain evidence="2 3">NBRC 14228</strain>
    </source>
</reference>
<dbReference type="EMBL" id="BJND01000075">
    <property type="protein sequence ID" value="GEC09568.1"/>
    <property type="molecule type" value="Genomic_DNA"/>
</dbReference>
<comment type="caution">
    <text evidence="2">The sequence shown here is derived from an EMBL/GenBank/DDBJ whole genome shotgun (WGS) entry which is preliminary data.</text>
</comment>
<protein>
    <recommendedName>
        <fullName evidence="1">Transposase IS110-like N-terminal domain-containing protein</fullName>
    </recommendedName>
</protein>
<accession>A0A4Y3VTK1</accession>
<sequence>MRHRRDRHPHHQAAVIDGVGRHLATEQFEITPEGYQRLLDWLRSHGEVFAVGVEGTGAYGANLRASSP</sequence>